<keyword evidence="1" id="KW-0175">Coiled coil</keyword>
<feature type="transmembrane region" description="Helical" evidence="3">
    <location>
        <begin position="54"/>
        <end position="71"/>
    </location>
</feature>
<evidence type="ECO:0000313" key="4">
    <source>
        <dbReference type="EMBL" id="SHJ68191.1"/>
    </source>
</evidence>
<evidence type="ECO:0000256" key="3">
    <source>
        <dbReference type="SAM" id="Phobius"/>
    </source>
</evidence>
<feature type="compositionally biased region" description="Gly residues" evidence="2">
    <location>
        <begin position="345"/>
        <end position="356"/>
    </location>
</feature>
<dbReference type="STRING" id="1120989.SAMN02745227_00437"/>
<feature type="transmembrane region" description="Helical" evidence="3">
    <location>
        <begin position="21"/>
        <end position="42"/>
    </location>
</feature>
<evidence type="ECO:0000313" key="5">
    <source>
        <dbReference type="Proteomes" id="UP000243547"/>
    </source>
</evidence>
<feature type="region of interest" description="Disordered" evidence="2">
    <location>
        <begin position="317"/>
        <end position="366"/>
    </location>
</feature>
<evidence type="ECO:0000256" key="2">
    <source>
        <dbReference type="SAM" id="MobiDB-lite"/>
    </source>
</evidence>
<proteinExistence type="predicted"/>
<sequence>MKWPRELARLKPLVYKILGKYWLEAFLQGVSCLLTLNIFFTLLSFLEITFSKNVIIFINLLLTAAIGYYLYHKRPKKEEIALLIDKKLGSKERLLTYFEFNGEGKSPNPLFNHLKREVEDYFRKTPLKLTLEKRKIIINSAIALGLTLLLIFLPLLGEGVEKNSFFQGIKEEKLEEIQEDIDYLKDLDEEFYNDLIEELELIKKLMEKGKSMEELELLIREWQELLLEKREEIKEVLETIEKLEDLLNFPDPSLNSEEIKEMLEKLKDLPLKGDVKEKIEEFLEGIKEGSLQQGDWESLGELLKEIGQDISLTPIEDLLGDLHGNDGDDSDDSSDNDGSNDGSGNDNGGGDNGDGTGDCHSPIGEDGQREQEFTFIPKDAQLKLEGTGEDGYTLEEILKLNPEITNVPYSDIYREYYIQGLTSIKKGEIPKPLEDYIRQYFKAIAP</sequence>
<gene>
    <name evidence="4" type="ORF">SAMN02745227_00437</name>
</gene>
<dbReference type="EMBL" id="FRAI01000005">
    <property type="protein sequence ID" value="SHJ68191.1"/>
    <property type="molecule type" value="Genomic_DNA"/>
</dbReference>
<keyword evidence="5" id="KW-1185">Reference proteome</keyword>
<reference evidence="5" key="1">
    <citation type="submission" date="2016-11" db="EMBL/GenBank/DDBJ databases">
        <authorList>
            <person name="Varghese N."/>
            <person name="Submissions S."/>
        </authorList>
    </citation>
    <scope>NUCLEOTIDE SEQUENCE [LARGE SCALE GENOMIC DNA]</scope>
    <source>
        <strain evidence="5">DSM 14826</strain>
    </source>
</reference>
<accession>A0A1M6LAG0</accession>
<keyword evidence="3" id="KW-0812">Transmembrane</keyword>
<dbReference type="AlphaFoldDB" id="A0A1M6LAG0"/>
<feature type="transmembrane region" description="Helical" evidence="3">
    <location>
        <begin position="136"/>
        <end position="157"/>
    </location>
</feature>
<keyword evidence="3" id="KW-1133">Transmembrane helix</keyword>
<evidence type="ECO:0000256" key="1">
    <source>
        <dbReference type="SAM" id="Coils"/>
    </source>
</evidence>
<feature type="coiled-coil region" evidence="1">
    <location>
        <begin position="212"/>
        <end position="246"/>
    </location>
</feature>
<dbReference type="Proteomes" id="UP000243547">
    <property type="component" value="Unassembled WGS sequence"/>
</dbReference>
<organism evidence="4 5">
    <name type="scientific">Anaerobranca californiensis DSM 14826</name>
    <dbReference type="NCBI Taxonomy" id="1120989"/>
    <lineage>
        <taxon>Bacteria</taxon>
        <taxon>Bacillati</taxon>
        <taxon>Bacillota</taxon>
        <taxon>Clostridia</taxon>
        <taxon>Eubacteriales</taxon>
        <taxon>Proteinivoracaceae</taxon>
        <taxon>Anaerobranca</taxon>
    </lineage>
</organism>
<dbReference type="RefSeq" id="WP_072905853.1">
    <property type="nucleotide sequence ID" value="NZ_FRAI01000005.1"/>
</dbReference>
<name>A0A1M6LAG0_9FIRM</name>
<protein>
    <submittedName>
        <fullName evidence="4">Uncharacterized protein</fullName>
    </submittedName>
</protein>
<dbReference type="OrthoDB" id="1715639at2"/>
<keyword evidence="3" id="KW-0472">Membrane</keyword>